<dbReference type="Proteomes" id="UP000817658">
    <property type="component" value="Chromosome 1"/>
</dbReference>
<gene>
    <name evidence="1" type="primary">P0439E07.14</name>
</gene>
<dbReference type="AlphaFoldDB" id="Q5JKU6"/>
<name>Q5JKU6_ORYSJ</name>
<protein>
    <submittedName>
        <fullName evidence="1">Uncharacterized protein</fullName>
    </submittedName>
</protein>
<evidence type="ECO:0000313" key="1">
    <source>
        <dbReference type="EMBL" id="BAD87896.1"/>
    </source>
</evidence>
<proteinExistence type="predicted"/>
<accession>Q5JKU6</accession>
<dbReference type="EMBL" id="AP003768">
    <property type="protein sequence ID" value="BAD87896.1"/>
    <property type="molecule type" value="Genomic_DNA"/>
</dbReference>
<sequence length="103" mass="11322">MVELDLNLENKVPDKQEIMVPSDRDANKLLSYYDDSPLSFAFLYGVADDSGEQQQSHKDIYIGGARKVAEAMAIQYVVVVGHGEAETIAQRSPCYADANGLEP</sequence>
<organism evidence="1">
    <name type="scientific">Oryza sativa subsp. japonica</name>
    <name type="common">Rice</name>
    <dbReference type="NCBI Taxonomy" id="39947"/>
    <lineage>
        <taxon>Eukaryota</taxon>
        <taxon>Viridiplantae</taxon>
        <taxon>Streptophyta</taxon>
        <taxon>Embryophyta</taxon>
        <taxon>Tracheophyta</taxon>
        <taxon>Spermatophyta</taxon>
        <taxon>Magnoliopsida</taxon>
        <taxon>Liliopsida</taxon>
        <taxon>Poales</taxon>
        <taxon>Poaceae</taxon>
        <taxon>BOP clade</taxon>
        <taxon>Oryzoideae</taxon>
        <taxon>Oryzeae</taxon>
        <taxon>Oryzinae</taxon>
        <taxon>Oryza</taxon>
        <taxon>Oryza sativa</taxon>
    </lineage>
</organism>
<reference evidence="1" key="1">
    <citation type="journal article" date="2002" name="Nature">
        <title>The genome sequence and structure of rice chromosome 1.</title>
        <authorList>
            <person name="Sasaki T."/>
            <person name="Matsumoto T."/>
            <person name="Yamamoto K."/>
            <person name="Sakata K."/>
            <person name="Baba T."/>
            <person name="Katayose Y."/>
            <person name="Wu J."/>
            <person name="Niimura Y."/>
            <person name="Cheng Z."/>
            <person name="Nagamura Y."/>
            <person name="Antonio B.A."/>
            <person name="Kanamori H."/>
            <person name="Hosokawa S."/>
            <person name="Masukawa M."/>
            <person name="Arikawa K."/>
            <person name="Chiden Y."/>
            <person name="Hayashi M."/>
            <person name="Okamoto M."/>
            <person name="Ando T."/>
            <person name="Aoki H."/>
            <person name="Arita K."/>
            <person name="Hamada M."/>
            <person name="Harada C."/>
            <person name="Hijishita S."/>
            <person name="Honda M."/>
            <person name="Ichikawa Y."/>
            <person name="Idonuma A."/>
            <person name="Iijima M."/>
            <person name="Ikeda M."/>
            <person name="Ikeno M."/>
            <person name="Itoh S."/>
            <person name="Itoh T."/>
            <person name="Itoh Y."/>
            <person name="Itoh Y."/>
            <person name="Iwabuchi A."/>
            <person name="Kamiya K."/>
            <person name="Karasawa W."/>
            <person name="Katagiri S."/>
            <person name="Kikuta A."/>
            <person name="Kobayashi N."/>
            <person name="Kono I."/>
            <person name="Machita K."/>
            <person name="Maehara T."/>
            <person name="Mizuno H."/>
            <person name="Mizubayashi T."/>
            <person name="Mukai Y."/>
            <person name="Nagasaki H."/>
            <person name="Nakashima M."/>
            <person name="Nakama Y."/>
            <person name="Nakamichi Y."/>
            <person name="Nakamura M."/>
            <person name="Namiki N."/>
            <person name="Negishi M."/>
            <person name="Ohta I."/>
            <person name="Ono N."/>
            <person name="Saji S."/>
            <person name="Sakai K."/>
            <person name="Shibata M."/>
            <person name="Shimokawa T."/>
            <person name="Shomura A."/>
            <person name="Song J."/>
            <person name="Takazaki Y."/>
            <person name="Terasawa K."/>
            <person name="Tsuji K."/>
            <person name="Waki K."/>
            <person name="Yamagata H."/>
            <person name="Yamane H."/>
            <person name="Yoshiki S."/>
            <person name="Yoshihara R."/>
            <person name="Yukawa K."/>
            <person name="Zhong H."/>
            <person name="Iwama H."/>
            <person name="Endo T."/>
            <person name="Ito H."/>
            <person name="Hahn J.H."/>
            <person name="Kim H.I."/>
            <person name="Eun M.Y."/>
            <person name="Yano M."/>
            <person name="Jiang J."/>
            <person name="Gojobori T."/>
        </authorList>
    </citation>
    <scope>NUCLEOTIDE SEQUENCE [LARGE SCALE GENOMIC DNA]</scope>
</reference>